<evidence type="ECO:0000313" key="1">
    <source>
        <dbReference type="EMBL" id="KAJ7988680.1"/>
    </source>
</evidence>
<dbReference type="EMBL" id="CM055757">
    <property type="protein sequence ID" value="KAJ7988680.1"/>
    <property type="molecule type" value="Genomic_DNA"/>
</dbReference>
<evidence type="ECO:0000313" key="2">
    <source>
        <dbReference type="Proteomes" id="UP001157502"/>
    </source>
</evidence>
<dbReference type="Proteomes" id="UP001157502">
    <property type="component" value="Chromosome 30"/>
</dbReference>
<protein>
    <submittedName>
        <fullName evidence="1">Uncharacterized protein</fullName>
    </submittedName>
</protein>
<sequence>MHIITDTYLICDQWLGPLGALYAGITVLVRSRWHRSALGLVIGCKVKPEDTSQVTVAGDCSLMKIIKVCFTSNSANLGKNFKLVRCHEGMTIRGVIAAVLSSGCVGPGIQNPRCYGLLLKHLKSPEIHWLHPDLTVSELQLRYEQQHLEAEWRYDLRIRYIPADFIEKFKEDRTTLMYFYQQVRSDYMLNFARKVSDGMALQLGCLEIRRFCKDLNPNGLEKSNFEYLEKDVGLELFFPKELIDSMKPKVLRKMIMQTFQRYSSFNEEQCVIKFFTTVLDCYDYRQETYSCQLVQGWSLSVDLVIGPDGICQRTDKTSLPVRLASFSQVRSIRCSQQNDGKALLMVDITGAKQPLSVTTERLATAENMADLIDGYCRLETTAETSLIMNANKDRENRTALPAIPTSDSKAVPSKSGNNRRDIGSDIYDEIPEETSHYEKDYSLDRDDIFLGRILGEGFFGEVHDGVYKSPTGERVRVAVKTCKDCSEEVKKKFMSEAVLMKALNHPHIVCLIGVIEVDPVWIVMELYEHGEVSGHREGNVLVASANCVKLGDFGLSRYIEEEEYYKASVSRLPIKWMAPESINFRRFTTASDVWMFGVCVWEVMSLGQQPFFWLENGQVINQLESGIRLPMPSLCPPTLYTLLTHTWGYDPHTRPSFTQLVCKLSDIHSMEQDQEGERNRERSRTSCFSMTTEPPPKPTRKNSFQSHTLRPLMRTQDPSEALDVRCAWEKERMADTLRRQRQDMLNDSHWLEQEEKNLLQTTPTDQHISPPEKPARTSASPPEKPSKNSAAPPEKPCKTLAAPPEKPSRTSASPPESPPKASNTQLAATVELDRSNDQVYIGVMAMVREVVKLKNDVNTLSLSDYPGAVKVVGLTLRNLIHSVDEVLPSLNSAARTEIQGTERLLNKDLGELIAKMRLVQQNSVTSLKGECQRQMLGAAHTLALDSKNLLDAVDQARVKADLGKP</sequence>
<name>A0ACC2FBQ2_DALPE</name>
<comment type="caution">
    <text evidence="1">The sequence shown here is derived from an EMBL/GenBank/DDBJ whole genome shotgun (WGS) entry which is preliminary data.</text>
</comment>
<keyword evidence="2" id="KW-1185">Reference proteome</keyword>
<reference evidence="1" key="1">
    <citation type="submission" date="2021-05" db="EMBL/GenBank/DDBJ databases">
        <authorList>
            <person name="Pan Q."/>
            <person name="Jouanno E."/>
            <person name="Zahm M."/>
            <person name="Klopp C."/>
            <person name="Cabau C."/>
            <person name="Louis A."/>
            <person name="Berthelot C."/>
            <person name="Parey E."/>
            <person name="Roest Crollius H."/>
            <person name="Montfort J."/>
            <person name="Robinson-Rechavi M."/>
            <person name="Bouchez O."/>
            <person name="Lampietro C."/>
            <person name="Lopez Roques C."/>
            <person name="Donnadieu C."/>
            <person name="Postlethwait J."/>
            <person name="Bobe J."/>
            <person name="Dillon D."/>
            <person name="Chandos A."/>
            <person name="von Hippel F."/>
            <person name="Guiguen Y."/>
        </authorList>
    </citation>
    <scope>NUCLEOTIDE SEQUENCE</scope>
    <source>
        <strain evidence="1">YG-Jan2019</strain>
    </source>
</reference>
<proteinExistence type="predicted"/>
<organism evidence="1 2">
    <name type="scientific">Dallia pectoralis</name>
    <name type="common">Alaska blackfish</name>
    <dbReference type="NCBI Taxonomy" id="75939"/>
    <lineage>
        <taxon>Eukaryota</taxon>
        <taxon>Metazoa</taxon>
        <taxon>Chordata</taxon>
        <taxon>Craniata</taxon>
        <taxon>Vertebrata</taxon>
        <taxon>Euteleostomi</taxon>
        <taxon>Actinopterygii</taxon>
        <taxon>Neopterygii</taxon>
        <taxon>Teleostei</taxon>
        <taxon>Protacanthopterygii</taxon>
        <taxon>Esociformes</taxon>
        <taxon>Umbridae</taxon>
        <taxon>Dallia</taxon>
    </lineage>
</organism>
<gene>
    <name evidence="1" type="ORF">DPEC_G00311740</name>
</gene>
<accession>A0ACC2FBQ2</accession>